<keyword evidence="5" id="KW-1185">Reference proteome</keyword>
<keyword evidence="2" id="KW-0597">Phosphoprotein</keyword>
<dbReference type="InterPro" id="IPR036736">
    <property type="entry name" value="ACP-like_sf"/>
</dbReference>
<keyword evidence="1" id="KW-0596">Phosphopantetheine</keyword>
<dbReference type="PROSITE" id="PS00455">
    <property type="entry name" value="AMP_BINDING"/>
    <property type="match status" value="1"/>
</dbReference>
<dbReference type="Pfam" id="PF13193">
    <property type="entry name" value="AMP-binding_C"/>
    <property type="match status" value="1"/>
</dbReference>
<dbReference type="Pfam" id="PF00550">
    <property type="entry name" value="PP-binding"/>
    <property type="match status" value="1"/>
</dbReference>
<dbReference type="InterPro" id="IPR045851">
    <property type="entry name" value="AMP-bd_C_sf"/>
</dbReference>
<feature type="domain" description="Carrier" evidence="3">
    <location>
        <begin position="509"/>
        <end position="584"/>
    </location>
</feature>
<dbReference type="InterPro" id="IPR025110">
    <property type="entry name" value="AMP-bd_C"/>
</dbReference>
<comment type="caution">
    <text evidence="4">The sequence shown here is derived from an EMBL/GenBank/DDBJ whole genome shotgun (WGS) entry which is preliminary data.</text>
</comment>
<evidence type="ECO:0000313" key="4">
    <source>
        <dbReference type="EMBL" id="PHM65471.1"/>
    </source>
</evidence>
<dbReference type="InterPro" id="IPR009081">
    <property type="entry name" value="PP-bd_ACP"/>
</dbReference>
<organism evidence="4 5">
    <name type="scientific">Xenorhabdus stockiae</name>
    <dbReference type="NCBI Taxonomy" id="351614"/>
    <lineage>
        <taxon>Bacteria</taxon>
        <taxon>Pseudomonadati</taxon>
        <taxon>Pseudomonadota</taxon>
        <taxon>Gammaproteobacteria</taxon>
        <taxon>Enterobacterales</taxon>
        <taxon>Morganellaceae</taxon>
        <taxon>Xenorhabdus</taxon>
    </lineage>
</organism>
<dbReference type="InterPro" id="IPR010071">
    <property type="entry name" value="AA_adenyl_dom"/>
</dbReference>
<evidence type="ECO:0000259" key="3">
    <source>
        <dbReference type="PROSITE" id="PS50075"/>
    </source>
</evidence>
<dbReference type="Gene3D" id="1.10.1200.10">
    <property type="entry name" value="ACP-like"/>
    <property type="match status" value="1"/>
</dbReference>
<proteinExistence type="predicted"/>
<dbReference type="Proteomes" id="UP000222366">
    <property type="component" value="Unassembled WGS sequence"/>
</dbReference>
<evidence type="ECO:0000256" key="1">
    <source>
        <dbReference type="ARBA" id="ARBA00022450"/>
    </source>
</evidence>
<accession>A0A2D0KPV6</accession>
<reference evidence="4 5" key="1">
    <citation type="journal article" date="2017" name="Nat. Microbiol.">
        <title>Natural product diversity associated with the nematode symbionts Photorhabdus and Xenorhabdus.</title>
        <authorList>
            <person name="Tobias N.J."/>
            <person name="Wolff H."/>
            <person name="Djahanschiri B."/>
            <person name="Grundmann F."/>
            <person name="Kronenwerth M."/>
            <person name="Shi Y.M."/>
            <person name="Simonyi S."/>
            <person name="Grun P."/>
            <person name="Shapiro-Ilan D."/>
            <person name="Pidot S.J."/>
            <person name="Stinear T.P."/>
            <person name="Ebersberger I."/>
            <person name="Bode H.B."/>
        </authorList>
    </citation>
    <scope>NUCLEOTIDE SEQUENCE [LARGE SCALE GENOMIC DNA]</scope>
    <source>
        <strain evidence="4 5">DSM 17904</strain>
    </source>
</reference>
<dbReference type="NCBIfam" id="TIGR01733">
    <property type="entry name" value="AA-adenyl-dom"/>
    <property type="match status" value="1"/>
</dbReference>
<dbReference type="InterPro" id="IPR010080">
    <property type="entry name" value="Thioester_reductase-like_dom"/>
</dbReference>
<dbReference type="PANTHER" id="PTHR44845">
    <property type="entry name" value="CARRIER DOMAIN-CONTAINING PROTEIN"/>
    <property type="match status" value="1"/>
</dbReference>
<protein>
    <submittedName>
        <fullName evidence="4">Linear gramicidin synthase subunit C</fullName>
    </submittedName>
</protein>
<dbReference type="SUPFAM" id="SSF56801">
    <property type="entry name" value="Acetyl-CoA synthetase-like"/>
    <property type="match status" value="1"/>
</dbReference>
<sequence length="1001" mass="111756">MLSHFLKQVQNYPEKIAIFTPEKELSYRTLKLHSATIAGSLRSLGITHEVPVAILLPPGIEQITSQIAILMAGGSCVPLDPNVPPARLNDMLEDLAVKWTITDSPEKFSQLKTTFVSFSDLLAAGEELADTDIACLAPTHRTHVLFTSGTTGKPKGVQVESKGIMRVIVDAGYINITPKDRIACTCNSTFDISLFEVWGTLLNGATAFIPPKKDVLDIEYFQSELTNQEISIVFVAATLFNLIAKTYPQAFREIRYLVIGAEALNAHTVKLVLEAGAPPQHIINGYGPTESTIFALSHDIKLEDLVDGSVPIGSPINHTCAFVLDDNMKPLAPGNLGQLYLGGEGLSRGYWNRSELNADRFVHVAIPGYPQPIRLYKTGDLSWQRDDGVFMYSGRMDSQVKLRGHRIELEEIEVRLLESKEVRLTKVCAVKHEDHEGEDDFLAAFVVPLSPETFDKERIIHELEEYLPAYMLPRIFVIEDIPTTPHGKADHRKLMALLEKPAPSEERPAGFNDTEYAVFRIWSKILNHSEISLDDNFFQIGGSSLQAARLVIELARQFNQHFMVQTLYEVPNLRQLAKIISQGNTLPILDDEVKEWLYDGQLPADIKPLPEAPQNWAELASPTIFLTGVTGFLGAFFLRELLTFKKIKGNIKNVICLVRAKDDDTAYQRIESTLSKYGLWEPSFAGRIKAIAGDLSQSKLGLSDKLHHELANTCDVVFHLAANVNYIHPYRIQRASNIESTLNILRFATQGQAKAVHYASTIAVFGPVGLLNARPRVYENDSLIPYIEGLKYDIGYAQSKWVVEQLMLQARELGIPLSVYRPGFIMGDSVRGVGNPNDFVARLIMGCIAIGACPKLPLQWKEFVPVDYVSAALLTIAADIKNLGQVYHLVPPEREQSVSVDKFFHLLEECHGSPLQSLPYNEWVSKLTSDPHLHDNALLPLLPMLSERVYQQLTRWEVSENMPIYDSRNTSLALANAGHSVHFTPMGKELLSKYLTYYLPN</sequence>
<dbReference type="PROSITE" id="PS50075">
    <property type="entry name" value="CARRIER"/>
    <property type="match status" value="1"/>
</dbReference>
<gene>
    <name evidence="4" type="ORF">Xsto_02049</name>
</gene>
<dbReference type="Gene3D" id="2.30.38.10">
    <property type="entry name" value="Luciferase, Domain 3"/>
    <property type="match status" value="1"/>
</dbReference>
<dbReference type="EMBL" id="NJAJ01000016">
    <property type="protein sequence ID" value="PHM65471.1"/>
    <property type="molecule type" value="Genomic_DNA"/>
</dbReference>
<evidence type="ECO:0000256" key="2">
    <source>
        <dbReference type="ARBA" id="ARBA00022553"/>
    </source>
</evidence>
<dbReference type="CDD" id="cd05235">
    <property type="entry name" value="SDR_e1"/>
    <property type="match status" value="1"/>
</dbReference>
<dbReference type="CDD" id="cd05930">
    <property type="entry name" value="A_NRPS"/>
    <property type="match status" value="1"/>
</dbReference>
<dbReference type="Gene3D" id="3.40.50.980">
    <property type="match status" value="2"/>
</dbReference>
<dbReference type="InterPro" id="IPR020845">
    <property type="entry name" value="AMP-binding_CS"/>
</dbReference>
<dbReference type="InterPro" id="IPR013120">
    <property type="entry name" value="FAR_NAD-bd"/>
</dbReference>
<dbReference type="Gene3D" id="3.40.50.720">
    <property type="entry name" value="NAD(P)-binding Rossmann-like Domain"/>
    <property type="match status" value="1"/>
</dbReference>
<dbReference type="Gene3D" id="3.30.300.30">
    <property type="match status" value="1"/>
</dbReference>
<dbReference type="PANTHER" id="PTHR44845:SF6">
    <property type="entry name" value="BETA-ALANINE-ACTIVATING ENZYME"/>
    <property type="match status" value="1"/>
</dbReference>
<dbReference type="NCBIfam" id="TIGR01746">
    <property type="entry name" value="Thioester-redct"/>
    <property type="match status" value="1"/>
</dbReference>
<dbReference type="Pfam" id="PF07993">
    <property type="entry name" value="NAD_binding_4"/>
    <property type="match status" value="1"/>
</dbReference>
<dbReference type="SUPFAM" id="SSF51735">
    <property type="entry name" value="NAD(P)-binding Rossmann-fold domains"/>
    <property type="match status" value="1"/>
</dbReference>
<name>A0A2D0KPV6_9GAMM</name>
<dbReference type="Pfam" id="PF00501">
    <property type="entry name" value="AMP-binding"/>
    <property type="match status" value="1"/>
</dbReference>
<dbReference type="InterPro" id="IPR036291">
    <property type="entry name" value="NAD(P)-bd_dom_sf"/>
</dbReference>
<dbReference type="InterPro" id="IPR000873">
    <property type="entry name" value="AMP-dep_synth/lig_dom"/>
</dbReference>
<dbReference type="RefSeq" id="WP_099124989.1">
    <property type="nucleotide sequence ID" value="NZ_CAWNRH010000068.1"/>
</dbReference>
<dbReference type="SUPFAM" id="SSF47336">
    <property type="entry name" value="ACP-like"/>
    <property type="match status" value="1"/>
</dbReference>
<evidence type="ECO:0000313" key="5">
    <source>
        <dbReference type="Proteomes" id="UP000222366"/>
    </source>
</evidence>
<dbReference type="AlphaFoldDB" id="A0A2D0KPV6"/>